<protein>
    <submittedName>
        <fullName evidence="2">Uncharacterized protein</fullName>
    </submittedName>
</protein>
<accession>A0A8S9L0W2</accession>
<evidence type="ECO:0000313" key="3">
    <source>
        <dbReference type="Proteomes" id="UP000712281"/>
    </source>
</evidence>
<organism evidence="2 3">
    <name type="scientific">Brassica cretica</name>
    <name type="common">Mustard</name>
    <dbReference type="NCBI Taxonomy" id="69181"/>
    <lineage>
        <taxon>Eukaryota</taxon>
        <taxon>Viridiplantae</taxon>
        <taxon>Streptophyta</taxon>
        <taxon>Embryophyta</taxon>
        <taxon>Tracheophyta</taxon>
        <taxon>Spermatophyta</taxon>
        <taxon>Magnoliopsida</taxon>
        <taxon>eudicotyledons</taxon>
        <taxon>Gunneridae</taxon>
        <taxon>Pentapetalae</taxon>
        <taxon>rosids</taxon>
        <taxon>malvids</taxon>
        <taxon>Brassicales</taxon>
        <taxon>Brassicaceae</taxon>
        <taxon>Brassiceae</taxon>
        <taxon>Brassica</taxon>
    </lineage>
</organism>
<dbReference type="EMBL" id="QGKW02000717">
    <property type="protein sequence ID" value="KAF2600269.1"/>
    <property type="molecule type" value="Genomic_DNA"/>
</dbReference>
<reference evidence="2" key="1">
    <citation type="submission" date="2019-12" db="EMBL/GenBank/DDBJ databases">
        <title>Genome sequencing and annotation of Brassica cretica.</title>
        <authorList>
            <person name="Studholme D.J."/>
            <person name="Sarris P.F."/>
        </authorList>
    </citation>
    <scope>NUCLEOTIDE SEQUENCE</scope>
    <source>
        <strain evidence="2">PFS-001/15</strain>
        <tissue evidence="2">Leaf</tissue>
    </source>
</reference>
<feature type="compositionally biased region" description="Basic and acidic residues" evidence="1">
    <location>
        <begin position="68"/>
        <end position="91"/>
    </location>
</feature>
<sequence>MLGYGPKPPDNTKKFDCTNLMCSPSALIGHVKVCKNTCLFFRIIPRLGSICRSVLRFDYYTPGSSPDYGRRDRRPPSTDAKAELMKKEEGV</sequence>
<proteinExistence type="predicted"/>
<comment type="caution">
    <text evidence="2">The sequence shown here is derived from an EMBL/GenBank/DDBJ whole genome shotgun (WGS) entry which is preliminary data.</text>
</comment>
<evidence type="ECO:0000256" key="1">
    <source>
        <dbReference type="SAM" id="MobiDB-lite"/>
    </source>
</evidence>
<dbReference type="AlphaFoldDB" id="A0A8S9L0W2"/>
<dbReference type="Proteomes" id="UP000712281">
    <property type="component" value="Unassembled WGS sequence"/>
</dbReference>
<name>A0A8S9L0W2_BRACR</name>
<feature type="region of interest" description="Disordered" evidence="1">
    <location>
        <begin position="64"/>
        <end position="91"/>
    </location>
</feature>
<evidence type="ECO:0000313" key="2">
    <source>
        <dbReference type="EMBL" id="KAF2600269.1"/>
    </source>
</evidence>
<gene>
    <name evidence="2" type="ORF">F2Q68_00011950</name>
</gene>